<gene>
    <name evidence="8" type="ORF">FB381_2776</name>
</gene>
<dbReference type="Pfam" id="PF07732">
    <property type="entry name" value="Cu-oxidase_3"/>
    <property type="match status" value="1"/>
</dbReference>
<dbReference type="Proteomes" id="UP000320209">
    <property type="component" value="Unassembled WGS sequence"/>
</dbReference>
<dbReference type="Gene3D" id="2.60.40.420">
    <property type="entry name" value="Cupredoxins - blue copper proteins"/>
    <property type="match status" value="3"/>
</dbReference>
<dbReference type="CDD" id="cd13861">
    <property type="entry name" value="CuRO_1_CumA_like"/>
    <property type="match status" value="1"/>
</dbReference>
<dbReference type="InterPro" id="IPR011707">
    <property type="entry name" value="Cu-oxidase-like_N"/>
</dbReference>
<dbReference type="PANTHER" id="PTHR11709:SF394">
    <property type="entry name" value="FI03373P-RELATED"/>
    <property type="match status" value="1"/>
</dbReference>
<dbReference type="InterPro" id="IPR045087">
    <property type="entry name" value="Cu-oxidase_fam"/>
</dbReference>
<feature type="domain" description="Plastocyanin-like" evidence="6">
    <location>
        <begin position="396"/>
        <end position="505"/>
    </location>
</feature>
<dbReference type="PROSITE" id="PS51257">
    <property type="entry name" value="PROKAR_LIPOPROTEIN"/>
    <property type="match status" value="1"/>
</dbReference>
<evidence type="ECO:0000256" key="2">
    <source>
        <dbReference type="ARBA" id="ARBA00023002"/>
    </source>
</evidence>
<evidence type="ECO:0000313" key="9">
    <source>
        <dbReference type="Proteomes" id="UP000320209"/>
    </source>
</evidence>
<dbReference type="InterPro" id="IPR001117">
    <property type="entry name" value="Cu-oxidase_2nd"/>
</dbReference>
<dbReference type="InterPro" id="IPR011706">
    <property type="entry name" value="Cu-oxidase_C"/>
</dbReference>
<feature type="signal peptide" evidence="4">
    <location>
        <begin position="1"/>
        <end position="22"/>
    </location>
</feature>
<keyword evidence="2" id="KW-0560">Oxidoreductase</keyword>
<accession>A0A543A8G4</accession>
<dbReference type="InterPro" id="IPR034279">
    <property type="entry name" value="CuRO_3_CopA"/>
</dbReference>
<evidence type="ECO:0000256" key="3">
    <source>
        <dbReference type="ARBA" id="ARBA00023008"/>
    </source>
</evidence>
<dbReference type="PROSITE" id="PS00080">
    <property type="entry name" value="MULTICOPPER_OXIDASE2"/>
    <property type="match status" value="1"/>
</dbReference>
<feature type="chain" id="PRO_5022098221" evidence="4">
    <location>
        <begin position="23"/>
        <end position="507"/>
    </location>
</feature>
<dbReference type="RefSeq" id="WP_141780809.1">
    <property type="nucleotide sequence ID" value="NZ_VFOV01000001.1"/>
</dbReference>
<keyword evidence="4" id="KW-0732">Signal</keyword>
<organism evidence="8 9">
    <name type="scientific">Nocardioides albertanoniae</name>
    <dbReference type="NCBI Taxonomy" id="1175486"/>
    <lineage>
        <taxon>Bacteria</taxon>
        <taxon>Bacillati</taxon>
        <taxon>Actinomycetota</taxon>
        <taxon>Actinomycetes</taxon>
        <taxon>Propionibacteriales</taxon>
        <taxon>Nocardioidaceae</taxon>
        <taxon>Nocardioides</taxon>
    </lineage>
</organism>
<keyword evidence="9" id="KW-1185">Reference proteome</keyword>
<dbReference type="GO" id="GO:0005507">
    <property type="term" value="F:copper ion binding"/>
    <property type="evidence" value="ECO:0007669"/>
    <property type="project" value="InterPro"/>
</dbReference>
<reference evidence="8 9" key="1">
    <citation type="submission" date="2019-06" db="EMBL/GenBank/DDBJ databases">
        <title>Sequencing the genomes of 1000 actinobacteria strains.</title>
        <authorList>
            <person name="Klenk H.-P."/>
        </authorList>
    </citation>
    <scope>NUCLEOTIDE SEQUENCE [LARGE SCALE GENOMIC DNA]</scope>
    <source>
        <strain evidence="8 9">DSM 25218</strain>
    </source>
</reference>
<evidence type="ECO:0000259" key="5">
    <source>
        <dbReference type="Pfam" id="PF00394"/>
    </source>
</evidence>
<dbReference type="Pfam" id="PF07731">
    <property type="entry name" value="Cu-oxidase_2"/>
    <property type="match status" value="1"/>
</dbReference>
<name>A0A543A8G4_9ACTN</name>
<evidence type="ECO:0000259" key="7">
    <source>
        <dbReference type="Pfam" id="PF07732"/>
    </source>
</evidence>
<dbReference type="CDD" id="cd13896">
    <property type="entry name" value="CuRO_3_CopA"/>
    <property type="match status" value="1"/>
</dbReference>
<evidence type="ECO:0000256" key="4">
    <source>
        <dbReference type="SAM" id="SignalP"/>
    </source>
</evidence>
<dbReference type="InterPro" id="IPR002355">
    <property type="entry name" value="Cu_oxidase_Cu_BS"/>
</dbReference>
<feature type="domain" description="Plastocyanin-like" evidence="7">
    <location>
        <begin position="64"/>
        <end position="170"/>
    </location>
</feature>
<evidence type="ECO:0000259" key="6">
    <source>
        <dbReference type="Pfam" id="PF07731"/>
    </source>
</evidence>
<dbReference type="OrthoDB" id="345021at2"/>
<evidence type="ECO:0000313" key="8">
    <source>
        <dbReference type="EMBL" id="TQL68877.1"/>
    </source>
</evidence>
<protein>
    <submittedName>
        <fullName evidence="8">FtsP/CotA-like multicopper oxidase with cupredoxin domain</fullName>
    </submittedName>
</protein>
<dbReference type="InterPro" id="IPR008972">
    <property type="entry name" value="Cupredoxin"/>
</dbReference>
<feature type="domain" description="Plastocyanin-like" evidence="5">
    <location>
        <begin position="257"/>
        <end position="343"/>
    </location>
</feature>
<dbReference type="AlphaFoldDB" id="A0A543A8G4"/>
<sequence length="507" mass="53808">MRLSRRSLLLGAAGSASSGLLAACSGNPAMQPSGLALPTQSPMTQPAGKRVVERTLTPRATTIDLGGTTMNTWAYGDTVPGPLVRATAGDLVRITVDNQLPTDTSIHWHGIALRNAADGVPGLTQDPITPQSRFVYEFVAPDPGTYFYHPHVGVQLDRGLYAPIVIDDPAEPGDYDDEWIVILDDWIDGTGTTPDDVLAGLVATSSGSAGPMGGMDGMDMGSGSSMPGMDGMDGMDGMSMGSPESPFGDAGDVDYPHYLINGRVGSSPDVLRAKPGQRVRLRFINAAADTIFAVAVGDHTLSLTHTDGFPVRPQQAGAFYIGMGERYDAVVTLREGVFPLIAKPIGKTGQGFALIRTATGAAPTPGDAVAELNGAILIGSDLTPEESARLPERDIEQELTLTLTGQMSPYAWAVNGAAYPENQPLTIQPGKRIQVQLSNMTMMTHPMHLHGHTFALPNGLRKDTVLLKPMQKLNIQFQADNPGNWMAHCHNIYHAEAGMMAALVYQS</sequence>
<keyword evidence="1" id="KW-0479">Metal-binding</keyword>
<comment type="caution">
    <text evidence="8">The sequence shown here is derived from an EMBL/GenBank/DDBJ whole genome shotgun (WGS) entry which is preliminary data.</text>
</comment>
<dbReference type="SUPFAM" id="SSF49503">
    <property type="entry name" value="Cupredoxins"/>
    <property type="match status" value="3"/>
</dbReference>
<proteinExistence type="predicted"/>
<dbReference type="PANTHER" id="PTHR11709">
    <property type="entry name" value="MULTI-COPPER OXIDASE"/>
    <property type="match status" value="1"/>
</dbReference>
<dbReference type="EMBL" id="VFOV01000001">
    <property type="protein sequence ID" value="TQL68877.1"/>
    <property type="molecule type" value="Genomic_DNA"/>
</dbReference>
<dbReference type="InterPro" id="IPR006311">
    <property type="entry name" value="TAT_signal"/>
</dbReference>
<evidence type="ECO:0000256" key="1">
    <source>
        <dbReference type="ARBA" id="ARBA00022723"/>
    </source>
</evidence>
<dbReference type="PROSITE" id="PS51318">
    <property type="entry name" value="TAT"/>
    <property type="match status" value="1"/>
</dbReference>
<dbReference type="Pfam" id="PF00394">
    <property type="entry name" value="Cu-oxidase"/>
    <property type="match status" value="1"/>
</dbReference>
<dbReference type="GO" id="GO:0016491">
    <property type="term" value="F:oxidoreductase activity"/>
    <property type="evidence" value="ECO:0007669"/>
    <property type="project" value="UniProtKB-KW"/>
</dbReference>
<keyword evidence="3" id="KW-0186">Copper</keyword>